<dbReference type="InterPro" id="IPR016137">
    <property type="entry name" value="RGS"/>
</dbReference>
<dbReference type="SUPFAM" id="SSF48097">
    <property type="entry name" value="Regulator of G-protein signaling, RGS"/>
    <property type="match status" value="1"/>
</dbReference>
<dbReference type="CDD" id="cd07440">
    <property type="entry name" value="RGS"/>
    <property type="match status" value="1"/>
</dbReference>
<sequence>RQLDLQSALCTPLVLTQLEGYCARTHTAENLEFLLKADGVKRLPPQSMELRQALQDVARVYIAAGGDKEVNLSAATKAKTRLLVEQHDPCSFDQAAKEIYKLTLTDIWPRFLLSPEFLAIAHRKELRV</sequence>
<dbReference type="OrthoDB" id="196547at2759"/>
<evidence type="ECO:0000313" key="3">
    <source>
        <dbReference type="Proteomes" id="UP000664859"/>
    </source>
</evidence>
<evidence type="ECO:0000259" key="1">
    <source>
        <dbReference type="PROSITE" id="PS50132"/>
    </source>
</evidence>
<dbReference type="PROSITE" id="PS50132">
    <property type="entry name" value="RGS"/>
    <property type="match status" value="1"/>
</dbReference>
<feature type="non-terminal residue" evidence="2">
    <location>
        <position position="1"/>
    </location>
</feature>
<comment type="caution">
    <text evidence="2">The sequence shown here is derived from an EMBL/GenBank/DDBJ whole genome shotgun (WGS) entry which is preliminary data.</text>
</comment>
<feature type="domain" description="RGS" evidence="1">
    <location>
        <begin position="4"/>
        <end position="121"/>
    </location>
</feature>
<dbReference type="Pfam" id="PF00615">
    <property type="entry name" value="RGS"/>
    <property type="match status" value="1"/>
</dbReference>
<dbReference type="Gene3D" id="1.10.167.10">
    <property type="entry name" value="Regulator of G-protein Signalling 4, domain 2"/>
    <property type="match status" value="1"/>
</dbReference>
<dbReference type="PANTHER" id="PTHR10845:SF192">
    <property type="entry name" value="DOUBLE HIT, ISOFORM B"/>
    <property type="match status" value="1"/>
</dbReference>
<organism evidence="2 3">
    <name type="scientific">Tribonema minus</name>
    <dbReference type="NCBI Taxonomy" id="303371"/>
    <lineage>
        <taxon>Eukaryota</taxon>
        <taxon>Sar</taxon>
        <taxon>Stramenopiles</taxon>
        <taxon>Ochrophyta</taxon>
        <taxon>PX clade</taxon>
        <taxon>Xanthophyceae</taxon>
        <taxon>Tribonematales</taxon>
        <taxon>Tribonemataceae</taxon>
        <taxon>Tribonema</taxon>
    </lineage>
</organism>
<dbReference type="PANTHER" id="PTHR10845">
    <property type="entry name" value="REGULATOR OF G PROTEIN SIGNALING"/>
    <property type="match status" value="1"/>
</dbReference>
<dbReference type="PRINTS" id="PR01301">
    <property type="entry name" value="RGSPROTEIN"/>
</dbReference>
<accession>A0A835ZEU3</accession>
<dbReference type="EMBL" id="JAFCMP010000057">
    <property type="protein sequence ID" value="KAG5189109.1"/>
    <property type="molecule type" value="Genomic_DNA"/>
</dbReference>
<dbReference type="InterPro" id="IPR036305">
    <property type="entry name" value="RGS_sf"/>
</dbReference>
<keyword evidence="3" id="KW-1185">Reference proteome</keyword>
<dbReference type="InterPro" id="IPR044926">
    <property type="entry name" value="RGS_subdomain_2"/>
</dbReference>
<gene>
    <name evidence="2" type="ORF">JKP88DRAFT_147979</name>
</gene>
<reference evidence="2" key="1">
    <citation type="submission" date="2021-02" db="EMBL/GenBank/DDBJ databases">
        <title>First Annotated Genome of the Yellow-green Alga Tribonema minus.</title>
        <authorList>
            <person name="Mahan K.M."/>
        </authorList>
    </citation>
    <scope>NUCLEOTIDE SEQUENCE</scope>
    <source>
        <strain evidence="2">UTEX B ZZ1240</strain>
    </source>
</reference>
<dbReference type="SMART" id="SM00315">
    <property type="entry name" value="RGS"/>
    <property type="match status" value="1"/>
</dbReference>
<name>A0A835ZEU3_9STRA</name>
<protein>
    <submittedName>
        <fullName evidence="2">RGS domain-containing protein</fullName>
    </submittedName>
</protein>
<proteinExistence type="predicted"/>
<feature type="non-terminal residue" evidence="2">
    <location>
        <position position="128"/>
    </location>
</feature>
<evidence type="ECO:0000313" key="2">
    <source>
        <dbReference type="EMBL" id="KAG5189109.1"/>
    </source>
</evidence>
<dbReference type="AlphaFoldDB" id="A0A835ZEU3"/>
<dbReference type="Proteomes" id="UP000664859">
    <property type="component" value="Unassembled WGS sequence"/>
</dbReference>